<comment type="caution">
    <text evidence="1">The sequence shown here is derived from an EMBL/GenBank/DDBJ whole genome shotgun (WGS) entry which is preliminary data.</text>
</comment>
<evidence type="ECO:0000313" key="2">
    <source>
        <dbReference type="Proteomes" id="UP000318529"/>
    </source>
</evidence>
<dbReference type="AlphaFoldDB" id="A0A560BUT1"/>
<reference evidence="1 2" key="1">
    <citation type="submission" date="2019-06" db="EMBL/GenBank/DDBJ databases">
        <title>Genomic Encyclopedia of Type Strains, Phase IV (KMG-V): Genome sequencing to study the core and pangenomes of soil and plant-associated prokaryotes.</title>
        <authorList>
            <person name="Whitman W."/>
        </authorList>
    </citation>
    <scope>NUCLEOTIDE SEQUENCE [LARGE SCALE GENOMIC DNA]</scope>
    <source>
        <strain evidence="1 2">BR 11650</strain>
    </source>
</reference>
<protein>
    <submittedName>
        <fullName evidence="1">Uncharacterized protein</fullName>
    </submittedName>
</protein>
<proteinExistence type="predicted"/>
<name>A0A560BUT1_AZOBR</name>
<organism evidence="1 2">
    <name type="scientific">Azospirillum brasilense</name>
    <dbReference type="NCBI Taxonomy" id="192"/>
    <lineage>
        <taxon>Bacteria</taxon>
        <taxon>Pseudomonadati</taxon>
        <taxon>Pseudomonadota</taxon>
        <taxon>Alphaproteobacteria</taxon>
        <taxon>Rhodospirillales</taxon>
        <taxon>Azospirillaceae</taxon>
        <taxon>Azospirillum</taxon>
    </lineage>
</organism>
<dbReference type="RefSeq" id="WP_247888505.1">
    <property type="nucleotide sequence ID" value="NZ_VITH01000019.1"/>
</dbReference>
<dbReference type="Proteomes" id="UP000318529">
    <property type="component" value="Unassembled WGS sequence"/>
</dbReference>
<sequence>MRAGGGAAGGEAALDRVEQCLIPLLGAALLGHALSSAPLRFDPPDPRPFDVAAFNASLPGMELPALPAAAPRSGWSGNDPYDCFCGAN</sequence>
<evidence type="ECO:0000313" key="1">
    <source>
        <dbReference type="EMBL" id="TWA76376.1"/>
    </source>
</evidence>
<gene>
    <name evidence="1" type="ORF">FBZ83_11925</name>
</gene>
<accession>A0A560BUT1</accession>
<dbReference type="EMBL" id="VITH01000019">
    <property type="protein sequence ID" value="TWA76376.1"/>
    <property type="molecule type" value="Genomic_DNA"/>
</dbReference>